<dbReference type="Gene3D" id="1.10.489.10">
    <property type="entry name" value="Chloroperoxidase-like"/>
    <property type="match status" value="1"/>
</dbReference>
<keyword evidence="2" id="KW-0575">Peroxidase</keyword>
<dbReference type="AlphaFoldDB" id="A0A9N9PHM4"/>
<dbReference type="PANTHER" id="PTHR33577:SF19">
    <property type="entry name" value="HEME HALOPEROXIDASE FAMILY PROFILE DOMAIN-CONTAINING PROTEIN-RELATED"/>
    <property type="match status" value="1"/>
</dbReference>
<evidence type="ECO:0000313" key="11">
    <source>
        <dbReference type="Proteomes" id="UP000696280"/>
    </source>
</evidence>
<dbReference type="GO" id="GO:0004601">
    <property type="term" value="F:peroxidase activity"/>
    <property type="evidence" value="ECO:0007669"/>
    <property type="project" value="UniProtKB-KW"/>
</dbReference>
<proteinExistence type="inferred from homology"/>
<evidence type="ECO:0000256" key="1">
    <source>
        <dbReference type="ARBA" id="ARBA00001970"/>
    </source>
</evidence>
<evidence type="ECO:0000256" key="5">
    <source>
        <dbReference type="ARBA" id="ARBA00023002"/>
    </source>
</evidence>
<dbReference type="InterPro" id="IPR036851">
    <property type="entry name" value="Chloroperoxidase-like_sf"/>
</dbReference>
<keyword evidence="4" id="KW-0479">Metal-binding</keyword>
<reference evidence="10" key="1">
    <citation type="submission" date="2021-07" db="EMBL/GenBank/DDBJ databases">
        <authorList>
            <person name="Durling M."/>
        </authorList>
    </citation>
    <scope>NUCLEOTIDE SEQUENCE</scope>
</reference>
<evidence type="ECO:0000256" key="3">
    <source>
        <dbReference type="ARBA" id="ARBA00022617"/>
    </source>
</evidence>
<evidence type="ECO:0000256" key="8">
    <source>
        <dbReference type="SAM" id="SignalP"/>
    </source>
</evidence>
<keyword evidence="3" id="KW-0349">Heme</keyword>
<protein>
    <recommendedName>
        <fullName evidence="9">Heme haloperoxidase family profile domain-containing protein</fullName>
    </recommendedName>
</protein>
<dbReference type="GO" id="GO:0046872">
    <property type="term" value="F:metal ion binding"/>
    <property type="evidence" value="ECO:0007669"/>
    <property type="project" value="UniProtKB-KW"/>
</dbReference>
<evidence type="ECO:0000256" key="6">
    <source>
        <dbReference type="ARBA" id="ARBA00023004"/>
    </source>
</evidence>
<feature type="signal peptide" evidence="8">
    <location>
        <begin position="1"/>
        <end position="17"/>
    </location>
</feature>
<evidence type="ECO:0000259" key="9">
    <source>
        <dbReference type="PROSITE" id="PS51405"/>
    </source>
</evidence>
<evidence type="ECO:0000256" key="7">
    <source>
        <dbReference type="ARBA" id="ARBA00025795"/>
    </source>
</evidence>
<dbReference type="Proteomes" id="UP000696280">
    <property type="component" value="Unassembled WGS sequence"/>
</dbReference>
<keyword evidence="6" id="KW-0408">Iron</keyword>
<keyword evidence="11" id="KW-1185">Reference proteome</keyword>
<accession>A0A9N9PHM4</accession>
<organism evidence="10 11">
    <name type="scientific">Hymenoscyphus fraxineus</name>
    <dbReference type="NCBI Taxonomy" id="746836"/>
    <lineage>
        <taxon>Eukaryota</taxon>
        <taxon>Fungi</taxon>
        <taxon>Dikarya</taxon>
        <taxon>Ascomycota</taxon>
        <taxon>Pezizomycotina</taxon>
        <taxon>Leotiomycetes</taxon>
        <taxon>Helotiales</taxon>
        <taxon>Helotiaceae</taxon>
        <taxon>Hymenoscyphus</taxon>
    </lineage>
</organism>
<evidence type="ECO:0000256" key="2">
    <source>
        <dbReference type="ARBA" id="ARBA00022559"/>
    </source>
</evidence>
<evidence type="ECO:0000256" key="4">
    <source>
        <dbReference type="ARBA" id="ARBA00022723"/>
    </source>
</evidence>
<gene>
    <name evidence="10" type="ORF">HYFRA_00003457</name>
</gene>
<feature type="chain" id="PRO_5040260284" description="Heme haloperoxidase family profile domain-containing protein" evidence="8">
    <location>
        <begin position="18"/>
        <end position="217"/>
    </location>
</feature>
<comment type="cofactor">
    <cofactor evidence="1">
        <name>heme b</name>
        <dbReference type="ChEBI" id="CHEBI:60344"/>
    </cofactor>
</comment>
<dbReference type="InterPro" id="IPR000028">
    <property type="entry name" value="Chloroperoxidase"/>
</dbReference>
<keyword evidence="8" id="KW-0732">Signal</keyword>
<dbReference type="SUPFAM" id="SSF47571">
    <property type="entry name" value="Cloroperoxidase"/>
    <property type="match status" value="1"/>
</dbReference>
<dbReference type="EMBL" id="CAJVRL010000049">
    <property type="protein sequence ID" value="CAG8953254.1"/>
    <property type="molecule type" value="Genomic_DNA"/>
</dbReference>
<dbReference type="PROSITE" id="PS51405">
    <property type="entry name" value="HEME_HALOPEROXIDASE"/>
    <property type="match status" value="1"/>
</dbReference>
<comment type="caution">
    <text evidence="10">The sequence shown here is derived from an EMBL/GenBank/DDBJ whole genome shotgun (WGS) entry which is preliminary data.</text>
</comment>
<dbReference type="Pfam" id="PF01328">
    <property type="entry name" value="Peroxidase_2"/>
    <property type="match status" value="1"/>
</dbReference>
<evidence type="ECO:0000313" key="10">
    <source>
        <dbReference type="EMBL" id="CAG8953254.1"/>
    </source>
</evidence>
<name>A0A9N9PHM4_9HELO</name>
<dbReference type="PANTHER" id="PTHR33577">
    <property type="entry name" value="STERIGMATOCYSTIN BIOSYNTHESIS PEROXIDASE STCC-RELATED"/>
    <property type="match status" value="1"/>
</dbReference>
<dbReference type="OrthoDB" id="407298at2759"/>
<sequence>MSAYALTIFLSVTSVLALPPPPGEAVPFTPAGPGDVRSPCPLLNAIANHGFIPHDGKNIDLITMLDGIDNAVGLQATGRTFFTNSFNRIAAVSSTGTNTTINLNDLNVHNVIEHDGSLSRLDIAQGDHVSFSQTTFDETKSFWPDEKISIKDAGTAVKRRQQTQARANPQYNLSPALLNTTVAQSALYLGLFGNFREGNADKAQTVFFFGTGSLSTP</sequence>
<comment type="similarity">
    <text evidence="7">Belongs to the chloroperoxidase family.</text>
</comment>
<keyword evidence="5" id="KW-0560">Oxidoreductase</keyword>
<feature type="domain" description="Heme haloperoxidase family profile" evidence="9">
    <location>
        <begin position="21"/>
        <end position="217"/>
    </location>
</feature>